<evidence type="ECO:0000313" key="2">
    <source>
        <dbReference type="EMBL" id="KAJ7751477.1"/>
    </source>
</evidence>
<proteinExistence type="predicted"/>
<comment type="caution">
    <text evidence="2">The sequence shown here is derived from an EMBL/GenBank/DDBJ whole genome shotgun (WGS) entry which is preliminary data.</text>
</comment>
<evidence type="ECO:0000313" key="3">
    <source>
        <dbReference type="Proteomes" id="UP001215280"/>
    </source>
</evidence>
<organism evidence="2 3">
    <name type="scientific">Mycena maculata</name>
    <dbReference type="NCBI Taxonomy" id="230809"/>
    <lineage>
        <taxon>Eukaryota</taxon>
        <taxon>Fungi</taxon>
        <taxon>Dikarya</taxon>
        <taxon>Basidiomycota</taxon>
        <taxon>Agaricomycotina</taxon>
        <taxon>Agaricomycetes</taxon>
        <taxon>Agaricomycetidae</taxon>
        <taxon>Agaricales</taxon>
        <taxon>Marasmiineae</taxon>
        <taxon>Mycenaceae</taxon>
        <taxon>Mycena</taxon>
    </lineage>
</organism>
<accession>A0AAD7IVN8</accession>
<sequence>MENRDENNQPPNADYTGATRPELLEALKAIQKGNTHLRAENHTLREEISTLSASSSKKRRGQTNDRLGYKSQVVSWSKRFLFTRALFIDTSMFSTKPSETVSDPATIFSTDDLYTEFLTVALYQEIPDKFHELLDFNKYSNLAKDFIREHGDAHSSLIFTLRKTLPNTLKGLDIDFDLLTTASADRRDNPVLLGLLKFPTDTKPTPYAPVLFPGPTQNMTKLFLSPAVKKVHRLMDFSPGSLAIGDKPAANSNGVRLGLKMVTKSSISAAAILLRFVVSPDKEWATKGAISGIECEQDYRTYQKLLSSNAHLPHVKNILKTIHDYVFAGLKISSSDATGDDAPDITNSIDDTLGHVDADNLNAVPAPAPAAAVEAEVGCVAATRQSGRRGGGSREAATGQAASSVAPRTTRSRR</sequence>
<name>A0AAD7IVN8_9AGAR</name>
<dbReference type="AlphaFoldDB" id="A0AAD7IVN8"/>
<gene>
    <name evidence="2" type="ORF">DFH07DRAFT_774722</name>
</gene>
<reference evidence="2" key="1">
    <citation type="submission" date="2023-03" db="EMBL/GenBank/DDBJ databases">
        <title>Massive genome expansion in bonnet fungi (Mycena s.s.) driven by repeated elements and novel gene families across ecological guilds.</title>
        <authorList>
            <consortium name="Lawrence Berkeley National Laboratory"/>
            <person name="Harder C.B."/>
            <person name="Miyauchi S."/>
            <person name="Viragh M."/>
            <person name="Kuo A."/>
            <person name="Thoen E."/>
            <person name="Andreopoulos B."/>
            <person name="Lu D."/>
            <person name="Skrede I."/>
            <person name="Drula E."/>
            <person name="Henrissat B."/>
            <person name="Morin E."/>
            <person name="Kohler A."/>
            <person name="Barry K."/>
            <person name="LaButti K."/>
            <person name="Morin E."/>
            <person name="Salamov A."/>
            <person name="Lipzen A."/>
            <person name="Mereny Z."/>
            <person name="Hegedus B."/>
            <person name="Baldrian P."/>
            <person name="Stursova M."/>
            <person name="Weitz H."/>
            <person name="Taylor A."/>
            <person name="Grigoriev I.V."/>
            <person name="Nagy L.G."/>
            <person name="Martin F."/>
            <person name="Kauserud H."/>
        </authorList>
    </citation>
    <scope>NUCLEOTIDE SEQUENCE</scope>
    <source>
        <strain evidence="2">CBHHK188m</strain>
    </source>
</reference>
<evidence type="ECO:0000256" key="1">
    <source>
        <dbReference type="SAM" id="MobiDB-lite"/>
    </source>
</evidence>
<dbReference type="EMBL" id="JARJLG010000078">
    <property type="protein sequence ID" value="KAJ7751477.1"/>
    <property type="molecule type" value="Genomic_DNA"/>
</dbReference>
<feature type="region of interest" description="Disordered" evidence="1">
    <location>
        <begin position="383"/>
        <end position="414"/>
    </location>
</feature>
<feature type="compositionally biased region" description="Polar residues" evidence="1">
    <location>
        <begin position="400"/>
        <end position="414"/>
    </location>
</feature>
<dbReference type="Proteomes" id="UP001215280">
    <property type="component" value="Unassembled WGS sequence"/>
</dbReference>
<feature type="region of interest" description="Disordered" evidence="1">
    <location>
        <begin position="1"/>
        <end position="21"/>
    </location>
</feature>
<protein>
    <submittedName>
        <fullName evidence="2">Uncharacterized protein</fullName>
    </submittedName>
</protein>
<keyword evidence="3" id="KW-1185">Reference proteome</keyword>